<name>A0AAN8W4K0_9MAGN</name>
<accession>A0AAN8W4K0</accession>
<dbReference type="PANTHER" id="PTHR33070">
    <property type="entry name" value="OS06G0725500 PROTEIN"/>
    <property type="match status" value="1"/>
</dbReference>
<evidence type="ECO:0000313" key="2">
    <source>
        <dbReference type="EMBL" id="KAK6939057.1"/>
    </source>
</evidence>
<protein>
    <submittedName>
        <fullName evidence="2">Protein BPS1, chloroplastic</fullName>
    </submittedName>
</protein>
<dbReference type="Proteomes" id="UP001370490">
    <property type="component" value="Unassembled WGS sequence"/>
</dbReference>
<dbReference type="InterPro" id="IPR004320">
    <property type="entry name" value="BPS1_pln"/>
</dbReference>
<feature type="compositionally biased region" description="Low complexity" evidence="1">
    <location>
        <begin position="1"/>
        <end position="11"/>
    </location>
</feature>
<organism evidence="2 3">
    <name type="scientific">Dillenia turbinata</name>
    <dbReference type="NCBI Taxonomy" id="194707"/>
    <lineage>
        <taxon>Eukaryota</taxon>
        <taxon>Viridiplantae</taxon>
        <taxon>Streptophyta</taxon>
        <taxon>Embryophyta</taxon>
        <taxon>Tracheophyta</taxon>
        <taxon>Spermatophyta</taxon>
        <taxon>Magnoliopsida</taxon>
        <taxon>eudicotyledons</taxon>
        <taxon>Gunneridae</taxon>
        <taxon>Pentapetalae</taxon>
        <taxon>Dilleniales</taxon>
        <taxon>Dilleniaceae</taxon>
        <taxon>Dillenia</taxon>
    </lineage>
</organism>
<keyword evidence="3" id="KW-1185">Reference proteome</keyword>
<evidence type="ECO:0000256" key="1">
    <source>
        <dbReference type="SAM" id="MobiDB-lite"/>
    </source>
</evidence>
<sequence length="313" mass="35437">MTSSNTTSKTTTHARSISLPSRSHPVTAIAEESLCRLRALEPTSSISHKFILNELYEDLNEMLDLPSTNNLFIPNMQNGQKSASKDILSLVKECVQELASSPRRKVEDCGLESEVECFKRSRKNATKLAQKCQENLKKIKKNHIVQGQGPPSEVNVLREAEATSLSIFESLLFVALGSKSESKSWVSIFIRSKRVSCENQELYTSEVEKIDGALGAMRRQKSSQNCDFVQVQNLQKQLEAFELRVQDLEDGAKVKLKLEEEENYATANMRAKCDELQLTSRLSRFQLLPQERARFWSGKHDSSRLVHLSIIFQ</sequence>
<feature type="region of interest" description="Disordered" evidence="1">
    <location>
        <begin position="1"/>
        <end position="22"/>
    </location>
</feature>
<dbReference type="EMBL" id="JBAMMX010000006">
    <property type="protein sequence ID" value="KAK6939057.1"/>
    <property type="molecule type" value="Genomic_DNA"/>
</dbReference>
<reference evidence="2 3" key="1">
    <citation type="submission" date="2023-12" db="EMBL/GenBank/DDBJ databases">
        <title>A high-quality genome assembly for Dillenia turbinata (Dilleniales).</title>
        <authorList>
            <person name="Chanderbali A."/>
        </authorList>
    </citation>
    <scope>NUCLEOTIDE SEQUENCE [LARGE SCALE GENOMIC DNA]</scope>
    <source>
        <strain evidence="2">LSX21</strain>
        <tissue evidence="2">Leaf</tissue>
    </source>
</reference>
<dbReference type="Pfam" id="PF03087">
    <property type="entry name" value="BPS1"/>
    <property type="match status" value="1"/>
</dbReference>
<dbReference type="GO" id="GO:0048367">
    <property type="term" value="P:shoot system development"/>
    <property type="evidence" value="ECO:0007669"/>
    <property type="project" value="InterPro"/>
</dbReference>
<gene>
    <name evidence="2" type="ORF">RJ641_032565</name>
</gene>
<dbReference type="AlphaFoldDB" id="A0AAN8W4K0"/>
<dbReference type="GO" id="GO:0048364">
    <property type="term" value="P:root development"/>
    <property type="evidence" value="ECO:0007669"/>
    <property type="project" value="InterPro"/>
</dbReference>
<comment type="caution">
    <text evidence="2">The sequence shown here is derived from an EMBL/GenBank/DDBJ whole genome shotgun (WGS) entry which is preliminary data.</text>
</comment>
<evidence type="ECO:0000313" key="3">
    <source>
        <dbReference type="Proteomes" id="UP001370490"/>
    </source>
</evidence>
<proteinExistence type="predicted"/>
<dbReference type="PANTHER" id="PTHR33070:SF120">
    <property type="entry name" value="EXPRESSED PROTEIN"/>
    <property type="match status" value="1"/>
</dbReference>